<dbReference type="OrthoDB" id="3904217at2759"/>
<dbReference type="RefSeq" id="XP_033534982.1">
    <property type="nucleotide sequence ID" value="XM_033679285.1"/>
</dbReference>
<evidence type="ECO:0000259" key="1">
    <source>
        <dbReference type="Pfam" id="PF13924"/>
    </source>
</evidence>
<dbReference type="AlphaFoldDB" id="A0A6G1G5X6"/>
<gene>
    <name evidence="2 4" type="ORF">P152DRAFT_457714</name>
</gene>
<dbReference type="GeneID" id="54419855"/>
<organism evidence="2">
    <name type="scientific">Eremomyces bilateralis CBS 781.70</name>
    <dbReference type="NCBI Taxonomy" id="1392243"/>
    <lineage>
        <taxon>Eukaryota</taxon>
        <taxon>Fungi</taxon>
        <taxon>Dikarya</taxon>
        <taxon>Ascomycota</taxon>
        <taxon>Pezizomycotina</taxon>
        <taxon>Dothideomycetes</taxon>
        <taxon>Dothideomycetes incertae sedis</taxon>
        <taxon>Eremomycetales</taxon>
        <taxon>Eremomycetaceae</taxon>
        <taxon>Eremomyces</taxon>
    </lineage>
</organism>
<name>A0A6G1G5X6_9PEZI</name>
<feature type="domain" description="Lipocalin-like" evidence="1">
    <location>
        <begin position="11"/>
        <end position="155"/>
    </location>
</feature>
<proteinExistence type="predicted"/>
<evidence type="ECO:0000313" key="3">
    <source>
        <dbReference type="Proteomes" id="UP000504638"/>
    </source>
</evidence>
<evidence type="ECO:0000313" key="4">
    <source>
        <dbReference type="RefSeq" id="XP_033534982.1"/>
    </source>
</evidence>
<reference evidence="4" key="2">
    <citation type="submission" date="2020-04" db="EMBL/GenBank/DDBJ databases">
        <authorList>
            <consortium name="NCBI Genome Project"/>
        </authorList>
    </citation>
    <scope>NUCLEOTIDE SEQUENCE</scope>
    <source>
        <strain evidence="4">CBS 781.70</strain>
    </source>
</reference>
<reference evidence="4" key="3">
    <citation type="submission" date="2025-04" db="UniProtKB">
        <authorList>
            <consortium name="RefSeq"/>
        </authorList>
    </citation>
    <scope>IDENTIFICATION</scope>
    <source>
        <strain evidence="4">CBS 781.70</strain>
    </source>
</reference>
<protein>
    <recommendedName>
        <fullName evidence="1">Lipocalin-like domain-containing protein</fullName>
    </recommendedName>
</protein>
<dbReference type="InterPro" id="IPR024311">
    <property type="entry name" value="Lipocalin-like"/>
</dbReference>
<evidence type="ECO:0000313" key="2">
    <source>
        <dbReference type="EMBL" id="KAF1813351.1"/>
    </source>
</evidence>
<keyword evidence="3" id="KW-1185">Reference proteome</keyword>
<dbReference type="Pfam" id="PF13924">
    <property type="entry name" value="Lipocalin_5"/>
    <property type="match status" value="1"/>
</dbReference>
<dbReference type="Proteomes" id="UP000504638">
    <property type="component" value="Unplaced"/>
</dbReference>
<sequence>MAHESIRQQLIGAWELIEYVAYLPDDPSNKVHPMGPNATGIIMYTPDGYMSAQLLKPNQAAFDTAQGTANEWAQVGKKFIGYTGQFYLDERGDEKGRPILIHHMRNASLPSLRGDKQRRLVGFSNESDGKYLVLGVEGTVAIGTERRVLQLRWRRLPYNDKTTPQENL</sequence>
<reference evidence="2 4" key="1">
    <citation type="submission" date="2020-01" db="EMBL/GenBank/DDBJ databases">
        <authorList>
            <consortium name="DOE Joint Genome Institute"/>
            <person name="Haridas S."/>
            <person name="Albert R."/>
            <person name="Binder M."/>
            <person name="Bloem J."/>
            <person name="Labutti K."/>
            <person name="Salamov A."/>
            <person name="Andreopoulos B."/>
            <person name="Baker S.E."/>
            <person name="Barry K."/>
            <person name="Bills G."/>
            <person name="Bluhm B.H."/>
            <person name="Cannon C."/>
            <person name="Castanera R."/>
            <person name="Culley D.E."/>
            <person name="Daum C."/>
            <person name="Ezra D."/>
            <person name="Gonzalez J.B."/>
            <person name="Henrissat B."/>
            <person name="Kuo A."/>
            <person name="Liang C."/>
            <person name="Lipzen A."/>
            <person name="Lutzoni F."/>
            <person name="Magnuson J."/>
            <person name="Mondo S."/>
            <person name="Nolan M."/>
            <person name="Ohm R."/>
            <person name="Pangilinan J."/>
            <person name="Park H.-J."/>
            <person name="Ramirez L."/>
            <person name="Alfaro M."/>
            <person name="Sun H."/>
            <person name="Tritt A."/>
            <person name="Yoshinaga Y."/>
            <person name="Zwiers L.-H."/>
            <person name="Turgeon B.G."/>
            <person name="Goodwin S.B."/>
            <person name="Spatafora J.W."/>
            <person name="Crous P.W."/>
            <person name="Grigoriev I.V."/>
        </authorList>
    </citation>
    <scope>NUCLEOTIDE SEQUENCE</scope>
    <source>
        <strain evidence="2 4">CBS 781.70</strain>
    </source>
</reference>
<dbReference type="EMBL" id="ML975155">
    <property type="protein sequence ID" value="KAF1813351.1"/>
    <property type="molecule type" value="Genomic_DNA"/>
</dbReference>
<accession>A0A6G1G5X6</accession>